<protein>
    <submittedName>
        <fullName evidence="1">DUF2935 domain-containing protein</fullName>
    </submittedName>
</protein>
<dbReference type="Pfam" id="PF11155">
    <property type="entry name" value="DUF2935"/>
    <property type="match status" value="2"/>
</dbReference>
<dbReference type="Proteomes" id="UP001597227">
    <property type="component" value="Unassembled WGS sequence"/>
</dbReference>
<dbReference type="RefSeq" id="WP_388034547.1">
    <property type="nucleotide sequence ID" value="NZ_JBHUEK010000004.1"/>
</dbReference>
<name>A0ABW4MH73_9BACI</name>
<dbReference type="SUPFAM" id="SSF158430">
    <property type="entry name" value="Bacillus cereus metalloprotein-like"/>
    <property type="match status" value="2"/>
</dbReference>
<evidence type="ECO:0000313" key="1">
    <source>
        <dbReference type="EMBL" id="MFD1777271.1"/>
    </source>
</evidence>
<dbReference type="EMBL" id="JBHUEK010000004">
    <property type="protein sequence ID" value="MFD1777271.1"/>
    <property type="molecule type" value="Genomic_DNA"/>
</dbReference>
<organism evidence="1 2">
    <name type="scientific">Fredinandcohnia salidurans</name>
    <dbReference type="NCBI Taxonomy" id="2595041"/>
    <lineage>
        <taxon>Bacteria</taxon>
        <taxon>Bacillati</taxon>
        <taxon>Bacillota</taxon>
        <taxon>Bacilli</taxon>
        <taxon>Bacillales</taxon>
        <taxon>Bacillaceae</taxon>
        <taxon>Fredinandcohnia</taxon>
    </lineage>
</organism>
<evidence type="ECO:0000313" key="2">
    <source>
        <dbReference type="Proteomes" id="UP001597227"/>
    </source>
</evidence>
<reference evidence="2" key="1">
    <citation type="journal article" date="2019" name="Int. J. Syst. Evol. Microbiol.">
        <title>The Global Catalogue of Microorganisms (GCM) 10K type strain sequencing project: providing services to taxonomists for standard genome sequencing and annotation.</title>
        <authorList>
            <consortium name="The Broad Institute Genomics Platform"/>
            <consortium name="The Broad Institute Genome Sequencing Center for Infectious Disease"/>
            <person name="Wu L."/>
            <person name="Ma J."/>
        </authorList>
    </citation>
    <scope>NUCLEOTIDE SEQUENCE [LARGE SCALE GENOMIC DNA]</scope>
    <source>
        <strain evidence="2">CCUG 15531</strain>
    </source>
</reference>
<accession>A0ABW4MH73</accession>
<keyword evidence="2" id="KW-1185">Reference proteome</keyword>
<sequence>MNHSFQEQALFETQFWMQVLGDHSRFLHDSLAPSEEAKISKTKQFKSTFDYLLDAARQPLQTDQLIAISKEGRSAGEQLRILKLDIIKEQLVGNVKISLSPSFINHMVNELDEWLRISSFLVEGKSVPTTHALHHHLIWLLDAAGHAGGISSNVDRVEKELLKKSEKFVKEWEDFYLKAVEMVGFLRTSQYEFPALTRFNNDVELEMKFFKGFLEELEEMQLNKEILGVLTPLMADHMAREECYYLIKLAQSTKEINQPNCDPTKPRVQE</sequence>
<comment type="caution">
    <text evidence="1">The sequence shown here is derived from an EMBL/GenBank/DDBJ whole genome shotgun (WGS) entry which is preliminary data.</text>
</comment>
<proteinExistence type="predicted"/>
<dbReference type="InterPro" id="IPR021328">
    <property type="entry name" value="CotB-like"/>
</dbReference>
<gene>
    <name evidence="1" type="ORF">ACFSFW_01075</name>
</gene>
<dbReference type="Gene3D" id="1.20.1260.120">
    <property type="entry name" value="Protein of unknown function DUF2935"/>
    <property type="match status" value="1"/>
</dbReference>